<protein>
    <submittedName>
        <fullName evidence="3">Nuclear transport factor 2 family protein</fullName>
    </submittedName>
</protein>
<dbReference type="InterPro" id="IPR037401">
    <property type="entry name" value="SnoaL-like"/>
</dbReference>
<dbReference type="Proteomes" id="UP000516428">
    <property type="component" value="Plasmid unnamed1"/>
</dbReference>
<dbReference type="SUPFAM" id="SSF54427">
    <property type="entry name" value="NTF2-like"/>
    <property type="match status" value="1"/>
</dbReference>
<reference evidence="3 4" key="1">
    <citation type="submission" date="2020-09" db="EMBL/GenBank/DDBJ databases">
        <title>A novel species.</title>
        <authorList>
            <person name="Gao J."/>
        </authorList>
    </citation>
    <scope>NUCLEOTIDE SEQUENCE [LARGE SCALE GENOMIC DNA]</scope>
    <source>
        <strain evidence="3 4">CRXT-Y-14</strain>
        <plasmid evidence="3 4">unnamed1</plasmid>
    </source>
</reference>
<geneLocation type="plasmid" evidence="3 4">
    <name>unnamed1</name>
</geneLocation>
<gene>
    <name evidence="3" type="ORF">IAG42_36840</name>
</gene>
<dbReference type="Pfam" id="PF13577">
    <property type="entry name" value="SnoaL_4"/>
    <property type="match status" value="1"/>
</dbReference>
<proteinExistence type="predicted"/>
<dbReference type="KEGG" id="sxn:IAG42_36840"/>
<dbReference type="InterPro" id="IPR032710">
    <property type="entry name" value="NTF2-like_dom_sf"/>
</dbReference>
<organism evidence="3 4">
    <name type="scientific">Streptomyces xanthii</name>
    <dbReference type="NCBI Taxonomy" id="2768069"/>
    <lineage>
        <taxon>Bacteria</taxon>
        <taxon>Bacillati</taxon>
        <taxon>Actinomycetota</taxon>
        <taxon>Actinomycetes</taxon>
        <taxon>Kitasatosporales</taxon>
        <taxon>Streptomycetaceae</taxon>
        <taxon>Streptomyces</taxon>
    </lineage>
</organism>
<name>A0A7H1BKQ9_9ACTN</name>
<evidence type="ECO:0000313" key="4">
    <source>
        <dbReference type="Proteomes" id="UP000516428"/>
    </source>
</evidence>
<evidence type="ECO:0000256" key="1">
    <source>
        <dbReference type="SAM" id="MobiDB-lite"/>
    </source>
</evidence>
<dbReference type="CDD" id="cd00531">
    <property type="entry name" value="NTF2_like"/>
    <property type="match status" value="1"/>
</dbReference>
<keyword evidence="3" id="KW-0614">Plasmid</keyword>
<evidence type="ECO:0000259" key="2">
    <source>
        <dbReference type="Pfam" id="PF13577"/>
    </source>
</evidence>
<evidence type="ECO:0000313" key="3">
    <source>
        <dbReference type="EMBL" id="QNS09314.1"/>
    </source>
</evidence>
<accession>A0A7H1BKQ9</accession>
<dbReference type="AlphaFoldDB" id="A0A7H1BKQ9"/>
<feature type="region of interest" description="Disordered" evidence="1">
    <location>
        <begin position="1"/>
        <end position="57"/>
    </location>
</feature>
<dbReference type="EMBL" id="CP061282">
    <property type="protein sequence ID" value="QNS09314.1"/>
    <property type="molecule type" value="Genomic_DNA"/>
</dbReference>
<dbReference type="Gene3D" id="3.10.450.50">
    <property type="match status" value="1"/>
</dbReference>
<feature type="domain" description="SnoaL-like" evidence="2">
    <location>
        <begin position="111"/>
        <end position="234"/>
    </location>
</feature>
<sequence length="243" mass="26726">MAAAPQVACDSQADAARGTGDQRHRVRGCRHVSPPENGRCPDRVPPGSEPAGRGLEGTRVEGFSKKARCAAPTVTRSSRVLTTDEAEKSVTILADLTTAVRLPAVESAVLHAEVQQFYTRQMQLLDLHRIEEWGESFTEDATFALPILPEPVRGRADLVSSTRANNARLVEAREQHRHVVSMLDVRPQQDATVQVRSYVAVYATTLGEASRLHRMCVCEDILVRAADGRLQVRTRLVTRDDLA</sequence>
<keyword evidence="4" id="KW-1185">Reference proteome</keyword>